<dbReference type="RefSeq" id="WP_116775072.1">
    <property type="nucleotide sequence ID" value="NZ_QDKG01000002.1"/>
</dbReference>
<dbReference type="EMBL" id="QDKG01000002">
    <property type="protein sequence ID" value="PVH25499.1"/>
    <property type="molecule type" value="Genomic_DNA"/>
</dbReference>
<dbReference type="Proteomes" id="UP000245627">
    <property type="component" value="Unassembled WGS sequence"/>
</dbReference>
<keyword evidence="2" id="KW-1185">Reference proteome</keyword>
<dbReference type="OrthoDB" id="797022at2"/>
<dbReference type="InterPro" id="IPR048868">
    <property type="entry name" value="OGG-like_put"/>
</dbReference>
<proteinExistence type="predicted"/>
<organism evidence="1 2">
    <name type="scientific">Sphingobacterium corticibacter</name>
    <dbReference type="NCBI Taxonomy" id="2171749"/>
    <lineage>
        <taxon>Bacteria</taxon>
        <taxon>Pseudomonadati</taxon>
        <taxon>Bacteroidota</taxon>
        <taxon>Sphingobacteriia</taxon>
        <taxon>Sphingobacteriales</taxon>
        <taxon>Sphingobacteriaceae</taxon>
        <taxon>Sphingobacterium</taxon>
    </lineage>
</organism>
<evidence type="ECO:0000313" key="2">
    <source>
        <dbReference type="Proteomes" id="UP000245627"/>
    </source>
</evidence>
<dbReference type="Pfam" id="PF21790">
    <property type="entry name" value="OGG"/>
    <property type="match status" value="1"/>
</dbReference>
<reference evidence="1 2" key="1">
    <citation type="submission" date="2018-04" db="EMBL/GenBank/DDBJ databases">
        <title>Sphingobacterium cortibacter sp. nov.</title>
        <authorList>
            <person name="Li Y."/>
        </authorList>
    </citation>
    <scope>NUCLEOTIDE SEQUENCE [LARGE SCALE GENOMIC DNA]</scope>
    <source>
        <strain evidence="1 2">2c-3</strain>
    </source>
</reference>
<protein>
    <submittedName>
        <fullName evidence="1">Uncharacterized protein</fullName>
    </submittedName>
</protein>
<dbReference type="AlphaFoldDB" id="A0A2T8HJ81"/>
<accession>A0A2T8HJ81</accession>
<sequence length="226" mass="26518">MENYKTLIAHLPVQEQSFTTKRTTWLKAENHISWLKNLNDRLFENNPTLTISRHDIFETQDIREKIILTIYWGYTAGMRGNHFVNILHEIEVIENRLITLSQTSNLTTADYEELRTTFKKINGLGLSTYSKLLYFFKISFNNAPCLILDQRLIDTFVGQAHIEFHLLRNIRYENAEKLYLQFLDLTQELAIRLSTTGENIELFLFTFGKNLKTTPLPTPTPKFLKL</sequence>
<name>A0A2T8HJ81_9SPHI</name>
<comment type="caution">
    <text evidence="1">The sequence shown here is derived from an EMBL/GenBank/DDBJ whole genome shotgun (WGS) entry which is preliminary data.</text>
</comment>
<evidence type="ECO:0000313" key="1">
    <source>
        <dbReference type="EMBL" id="PVH25499.1"/>
    </source>
</evidence>
<gene>
    <name evidence="1" type="ORF">DC487_05995</name>
</gene>